<dbReference type="EMBL" id="JARWAM010000007">
    <property type="protein sequence ID" value="MDR5905732.1"/>
    <property type="molecule type" value="Genomic_DNA"/>
</dbReference>
<evidence type="ECO:0000313" key="2">
    <source>
        <dbReference type="EMBL" id="MDR5905732.1"/>
    </source>
</evidence>
<dbReference type="PANTHER" id="PTHR43852:SF3">
    <property type="entry name" value="NUCLEOTIDYLTRANSFERASE"/>
    <property type="match status" value="1"/>
</dbReference>
<name>A0ABU1HE33_9GAMM</name>
<dbReference type="Pfam" id="PF18765">
    <property type="entry name" value="Polbeta"/>
    <property type="match status" value="1"/>
</dbReference>
<reference evidence="2 3" key="1">
    <citation type="submission" date="2023-04" db="EMBL/GenBank/DDBJ databases">
        <title>A long-awaited taxogenomic arrangement of the family Halomonadaceae.</title>
        <authorList>
            <person name="De La Haba R."/>
            <person name="Chuvochina M."/>
            <person name="Wittouck S."/>
            <person name="Arahal D.R."/>
            <person name="Sanchez-Porro C."/>
            <person name="Hugenholtz P."/>
            <person name="Ventosa A."/>
        </authorList>
    </citation>
    <scope>NUCLEOTIDE SEQUENCE [LARGE SCALE GENOMIC DNA]</scope>
    <source>
        <strain evidence="2 3">DSM 26770</strain>
    </source>
</reference>
<organism evidence="2 3">
    <name type="scientific">Franzmannia qiaohouensis</name>
    <dbReference type="NCBI Taxonomy" id="1329370"/>
    <lineage>
        <taxon>Bacteria</taxon>
        <taxon>Pseudomonadati</taxon>
        <taxon>Pseudomonadota</taxon>
        <taxon>Gammaproteobacteria</taxon>
        <taxon>Oceanospirillales</taxon>
        <taxon>Halomonadaceae</taxon>
        <taxon>Franzmannia</taxon>
    </lineage>
</organism>
<dbReference type="Gene3D" id="3.30.460.10">
    <property type="entry name" value="Beta Polymerase, domain 2"/>
    <property type="match status" value="1"/>
</dbReference>
<evidence type="ECO:0000313" key="3">
    <source>
        <dbReference type="Proteomes" id="UP001251374"/>
    </source>
</evidence>
<evidence type="ECO:0000259" key="1">
    <source>
        <dbReference type="Pfam" id="PF18765"/>
    </source>
</evidence>
<protein>
    <submittedName>
        <fullName evidence="2">Nucleotidyltransferase domain-containing protein</fullName>
    </submittedName>
</protein>
<dbReference type="SUPFAM" id="SSF81301">
    <property type="entry name" value="Nucleotidyltransferase"/>
    <property type="match status" value="1"/>
</dbReference>
<sequence>MKTSHLLGADQHHPLAACLGGIEGLDFAILFGSRATGQAHAESDWDIAVKWQDVPSDSVEYFGRGESLRLAVAECLSIDPTCIDVADLQRAGLALRAAVAEEGIPLVGEDSLAWALFLKRTWQDMEHWELEKRYAP</sequence>
<gene>
    <name evidence="2" type="ORF">QC821_10645</name>
</gene>
<keyword evidence="3" id="KW-1185">Reference proteome</keyword>
<dbReference type="Proteomes" id="UP001251374">
    <property type="component" value="Unassembled WGS sequence"/>
</dbReference>
<accession>A0ABU1HE33</accession>
<dbReference type="InterPro" id="IPR052930">
    <property type="entry name" value="TA_antitoxin_MntA"/>
</dbReference>
<dbReference type="NCBIfam" id="NF047752">
    <property type="entry name" value="MntA_antitoxin"/>
    <property type="match status" value="1"/>
</dbReference>
<proteinExistence type="predicted"/>
<dbReference type="PANTHER" id="PTHR43852">
    <property type="entry name" value="NUCLEOTIDYLTRANSFERASE"/>
    <property type="match status" value="1"/>
</dbReference>
<dbReference type="InterPro" id="IPR041633">
    <property type="entry name" value="Polbeta"/>
</dbReference>
<feature type="domain" description="Polymerase beta nucleotidyltransferase" evidence="1">
    <location>
        <begin position="25"/>
        <end position="110"/>
    </location>
</feature>
<comment type="caution">
    <text evidence="2">The sequence shown here is derived from an EMBL/GenBank/DDBJ whole genome shotgun (WGS) entry which is preliminary data.</text>
</comment>
<dbReference type="InterPro" id="IPR043519">
    <property type="entry name" value="NT_sf"/>
</dbReference>
<dbReference type="CDD" id="cd05403">
    <property type="entry name" value="NT_KNTase_like"/>
    <property type="match status" value="1"/>
</dbReference>
<dbReference type="RefSeq" id="WP_309720813.1">
    <property type="nucleotide sequence ID" value="NZ_JARWAM010000007.1"/>
</dbReference>